<dbReference type="CDD" id="cd06222">
    <property type="entry name" value="RNase_H_like"/>
    <property type="match status" value="1"/>
</dbReference>
<dbReference type="Gene3D" id="3.30.420.10">
    <property type="entry name" value="Ribonuclease H-like superfamily/Ribonuclease H"/>
    <property type="match status" value="1"/>
</dbReference>
<evidence type="ECO:0000313" key="4">
    <source>
        <dbReference type="RefSeq" id="XP_056847365.1"/>
    </source>
</evidence>
<feature type="domain" description="RNase H type-1" evidence="1">
    <location>
        <begin position="386"/>
        <end position="506"/>
    </location>
</feature>
<dbReference type="Pfam" id="PF13456">
    <property type="entry name" value="RVT_3"/>
    <property type="match status" value="1"/>
</dbReference>
<proteinExistence type="predicted"/>
<reference evidence="3" key="1">
    <citation type="journal article" date="2019" name="Database">
        <title>The radish genome database (RadishGD): an integrated information resource for radish genomics.</title>
        <authorList>
            <person name="Yu H.J."/>
            <person name="Baek S."/>
            <person name="Lee Y.J."/>
            <person name="Cho A."/>
            <person name="Mun J.H."/>
        </authorList>
    </citation>
    <scope>NUCLEOTIDE SEQUENCE [LARGE SCALE GENOMIC DNA]</scope>
    <source>
        <strain evidence="3">cv. WK10039</strain>
    </source>
</reference>
<evidence type="ECO:0000259" key="1">
    <source>
        <dbReference type="Pfam" id="PF13456"/>
    </source>
</evidence>
<evidence type="ECO:0000259" key="2">
    <source>
        <dbReference type="Pfam" id="PF13966"/>
    </source>
</evidence>
<dbReference type="SUPFAM" id="SSF53098">
    <property type="entry name" value="Ribonuclease H-like"/>
    <property type="match status" value="1"/>
</dbReference>
<dbReference type="GO" id="GO:0004523">
    <property type="term" value="F:RNA-DNA hybrid ribonuclease activity"/>
    <property type="evidence" value="ECO:0007669"/>
    <property type="project" value="InterPro"/>
</dbReference>
<dbReference type="InterPro" id="IPR026960">
    <property type="entry name" value="RVT-Znf"/>
</dbReference>
<accession>A0A9W3C705</accession>
<dbReference type="OrthoDB" id="1112108at2759"/>
<dbReference type="Proteomes" id="UP000504610">
    <property type="component" value="Chromosome 7"/>
</dbReference>
<dbReference type="KEGG" id="rsz:108839401"/>
<organism evidence="3 4">
    <name type="scientific">Raphanus sativus</name>
    <name type="common">Radish</name>
    <name type="synonym">Raphanus raphanistrum var. sativus</name>
    <dbReference type="NCBI Taxonomy" id="3726"/>
    <lineage>
        <taxon>Eukaryota</taxon>
        <taxon>Viridiplantae</taxon>
        <taxon>Streptophyta</taxon>
        <taxon>Embryophyta</taxon>
        <taxon>Tracheophyta</taxon>
        <taxon>Spermatophyta</taxon>
        <taxon>Magnoliopsida</taxon>
        <taxon>eudicotyledons</taxon>
        <taxon>Gunneridae</taxon>
        <taxon>Pentapetalae</taxon>
        <taxon>rosids</taxon>
        <taxon>malvids</taxon>
        <taxon>Brassicales</taxon>
        <taxon>Brassicaceae</taxon>
        <taxon>Brassiceae</taxon>
        <taxon>Raphanus</taxon>
    </lineage>
</organism>
<dbReference type="RefSeq" id="XP_056847365.1">
    <property type="nucleotide sequence ID" value="XM_056991385.1"/>
</dbReference>
<dbReference type="Pfam" id="PF13966">
    <property type="entry name" value="zf-RVT"/>
    <property type="match status" value="1"/>
</dbReference>
<reference evidence="4" key="2">
    <citation type="submission" date="2025-08" db="UniProtKB">
        <authorList>
            <consortium name="RefSeq"/>
        </authorList>
    </citation>
    <scope>IDENTIFICATION</scope>
    <source>
        <tissue evidence="4">Leaf</tissue>
    </source>
</reference>
<dbReference type="GeneID" id="108839401"/>
<dbReference type="InterPro" id="IPR012337">
    <property type="entry name" value="RNaseH-like_sf"/>
</dbReference>
<dbReference type="PANTHER" id="PTHR47074:SF49">
    <property type="entry name" value="POLYNUCLEOTIDYL TRANSFERASE, RIBONUCLEASE H-LIKE SUPERFAMILY PROTEIN"/>
    <property type="match status" value="1"/>
</dbReference>
<keyword evidence="3" id="KW-1185">Reference proteome</keyword>
<evidence type="ECO:0000313" key="3">
    <source>
        <dbReference type="Proteomes" id="UP000504610"/>
    </source>
</evidence>
<protein>
    <submittedName>
        <fullName evidence="4">Uncharacterized protein LOC108839401</fullName>
    </submittedName>
</protein>
<feature type="domain" description="Reverse transcriptase zinc-binding" evidence="2">
    <location>
        <begin position="203"/>
        <end position="274"/>
    </location>
</feature>
<dbReference type="AlphaFoldDB" id="A0A9W3C705"/>
<dbReference type="PANTHER" id="PTHR47074">
    <property type="entry name" value="BNAC02G40300D PROTEIN"/>
    <property type="match status" value="1"/>
</dbReference>
<dbReference type="GO" id="GO:0003676">
    <property type="term" value="F:nucleic acid binding"/>
    <property type="evidence" value="ECO:0007669"/>
    <property type="project" value="InterPro"/>
</dbReference>
<gene>
    <name evidence="4" type="primary">LOC108839401</name>
</gene>
<sequence length="522" mass="57809">MSWVAWDTLTKPKVQGGLGLRDIQLFNQALLAKVAWRILSNPSCLLARVLTGKYCHKKSFLNAQLPAVCSHGWRSILHGRDLLQDNLGKAIGNGQDTKLWRDSWISPTSNVKPLGPIHESALDLRVSDLLTDDLQWNRLRIEQLLPEFSSQIQCFHPSKEGANDIYIWQPLSSGIYSTKSGYNSASTPSAHANLLPSMSNSQSDMEFNWLKDVWSVKAALKLKLFLWSMIQGALPVGAELQRRGMNAAALCPRCKEVETAIHAFFLCLFAKEVWRNIPLRSSVHIADDSNVKEALVLFRPAVCLPPTGIRSSILPWICWALWLARNKLIFESKTDKPEEIATKGISAALEWTHAQDQNQPVKGNQLPPTHIPNQRLSSVTRPSCCVDAAWDASSKRASLAWCLSDDQSSPLQTETAIVESISSPLMAEALAIKRGIEEAQTSGASSITIYSDCQTLTRAIISRSQISEIYGVLQDINRLSSHFISIQFQFLPRSQNGEADHLAKQALKAHCLLSSISSIAAN</sequence>
<dbReference type="InterPro" id="IPR044730">
    <property type="entry name" value="RNase_H-like_dom_plant"/>
</dbReference>
<dbReference type="InterPro" id="IPR036397">
    <property type="entry name" value="RNaseH_sf"/>
</dbReference>
<dbReference type="InterPro" id="IPR052929">
    <property type="entry name" value="RNase_H-like_EbsB-rel"/>
</dbReference>
<dbReference type="InterPro" id="IPR002156">
    <property type="entry name" value="RNaseH_domain"/>
</dbReference>
<name>A0A9W3C705_RAPSA</name>